<reference evidence="2 3" key="1">
    <citation type="submission" date="2020-02" db="EMBL/GenBank/DDBJ databases">
        <authorList>
            <person name="Ferguson B K."/>
        </authorList>
    </citation>
    <scope>NUCLEOTIDE SEQUENCE [LARGE SCALE GENOMIC DNA]</scope>
</reference>
<feature type="non-terminal residue" evidence="2">
    <location>
        <position position="172"/>
    </location>
</feature>
<evidence type="ECO:0000256" key="1">
    <source>
        <dbReference type="SAM" id="MobiDB-lite"/>
    </source>
</evidence>
<gene>
    <name evidence="2" type="ORF">NTEN_LOCUS4081</name>
</gene>
<protein>
    <submittedName>
        <fullName evidence="2">Uncharacterized protein</fullName>
    </submittedName>
</protein>
<feature type="region of interest" description="Disordered" evidence="1">
    <location>
        <begin position="1"/>
        <end position="71"/>
    </location>
</feature>
<dbReference type="AlphaFoldDB" id="A0A6H5G4P8"/>
<evidence type="ECO:0000313" key="3">
    <source>
        <dbReference type="Proteomes" id="UP000479000"/>
    </source>
</evidence>
<proteinExistence type="predicted"/>
<dbReference type="Proteomes" id="UP000479000">
    <property type="component" value="Unassembled WGS sequence"/>
</dbReference>
<dbReference type="EMBL" id="CADCXU010005935">
    <property type="protein sequence ID" value="CAA9997787.1"/>
    <property type="molecule type" value="Genomic_DNA"/>
</dbReference>
<feature type="compositionally biased region" description="Polar residues" evidence="1">
    <location>
        <begin position="30"/>
        <end position="67"/>
    </location>
</feature>
<organism evidence="2 3">
    <name type="scientific">Nesidiocoris tenuis</name>
    <dbReference type="NCBI Taxonomy" id="355587"/>
    <lineage>
        <taxon>Eukaryota</taxon>
        <taxon>Metazoa</taxon>
        <taxon>Ecdysozoa</taxon>
        <taxon>Arthropoda</taxon>
        <taxon>Hexapoda</taxon>
        <taxon>Insecta</taxon>
        <taxon>Pterygota</taxon>
        <taxon>Neoptera</taxon>
        <taxon>Paraneoptera</taxon>
        <taxon>Hemiptera</taxon>
        <taxon>Heteroptera</taxon>
        <taxon>Panheteroptera</taxon>
        <taxon>Cimicomorpha</taxon>
        <taxon>Miridae</taxon>
        <taxon>Dicyphina</taxon>
        <taxon>Nesidiocoris</taxon>
    </lineage>
</organism>
<name>A0A6H5G4P8_9HEMI</name>
<accession>A0A6H5G4P8</accession>
<keyword evidence="3" id="KW-1185">Reference proteome</keyword>
<sequence length="172" mass="19076">MPGKRERRGAVCNCLGAPSSMSDEHKDSQETSTNGSRQTQETTNNAKQPLLPQNTRQFLSPTNSQLGPLQGAHYSDHLRQNAISARVARGVQGGAESSTFLESWKKTAGKRIAYAKVTSFEDYLDTVIIIGLPIIGHKLKYRLPRYGRVEMVRENGRCFLSKLVQQSVLVSK</sequence>
<evidence type="ECO:0000313" key="2">
    <source>
        <dbReference type="EMBL" id="CAA9997787.1"/>
    </source>
</evidence>